<evidence type="ECO:0000256" key="5">
    <source>
        <dbReference type="ARBA" id="ARBA00023136"/>
    </source>
</evidence>
<sequence>MTAPQLDTPRSVTREDGFTLIELLVVILIIGILAAIALPTFLAYQQRGQDTAAKSDVRNAVSQIEACFADGQDYTKCPTADTPLAPGVAFTATSVQGGFVVRQSSKSGNVFIITKAGATFTRTCTAVGVGSCKVADASGDQW</sequence>
<keyword evidence="2" id="KW-0488">Methylation</keyword>
<dbReference type="InterPro" id="IPR012902">
    <property type="entry name" value="N_methyl_site"/>
</dbReference>
<dbReference type="InterPro" id="IPR045584">
    <property type="entry name" value="Pilin-like"/>
</dbReference>
<dbReference type="PANTHER" id="PTHR30093:SF44">
    <property type="entry name" value="TYPE II SECRETION SYSTEM CORE PROTEIN G"/>
    <property type="match status" value="1"/>
</dbReference>
<keyword evidence="3 6" id="KW-0812">Transmembrane</keyword>
<dbReference type="Gene3D" id="3.30.700.10">
    <property type="entry name" value="Glycoprotein, Type 4 Pilin"/>
    <property type="match status" value="1"/>
</dbReference>
<proteinExistence type="predicted"/>
<dbReference type="SUPFAM" id="SSF54523">
    <property type="entry name" value="Pili subunits"/>
    <property type="match status" value="1"/>
</dbReference>
<gene>
    <name evidence="7" type="ORF">FSW04_18605</name>
</gene>
<evidence type="ECO:0000256" key="1">
    <source>
        <dbReference type="ARBA" id="ARBA00004167"/>
    </source>
</evidence>
<dbReference type="Proteomes" id="UP000321805">
    <property type="component" value="Chromosome"/>
</dbReference>
<keyword evidence="4 6" id="KW-1133">Transmembrane helix</keyword>
<name>A0A5B8U8E5_9ACTN</name>
<dbReference type="GO" id="GO:0016020">
    <property type="term" value="C:membrane"/>
    <property type="evidence" value="ECO:0007669"/>
    <property type="project" value="UniProtKB-SubCell"/>
</dbReference>
<dbReference type="AlphaFoldDB" id="A0A5B8U8E5"/>
<evidence type="ECO:0000256" key="3">
    <source>
        <dbReference type="ARBA" id="ARBA00022692"/>
    </source>
</evidence>
<keyword evidence="8" id="KW-1185">Reference proteome</keyword>
<dbReference type="OrthoDB" id="5244939at2"/>
<evidence type="ECO:0000256" key="4">
    <source>
        <dbReference type="ARBA" id="ARBA00022989"/>
    </source>
</evidence>
<protein>
    <submittedName>
        <fullName evidence="7">Prepilin-type N-terminal cleavage/methylation domain-containing protein</fullName>
    </submittedName>
</protein>
<organism evidence="7 8">
    <name type="scientific">Baekduia soli</name>
    <dbReference type="NCBI Taxonomy" id="496014"/>
    <lineage>
        <taxon>Bacteria</taxon>
        <taxon>Bacillati</taxon>
        <taxon>Actinomycetota</taxon>
        <taxon>Thermoleophilia</taxon>
        <taxon>Solirubrobacterales</taxon>
        <taxon>Baekduiaceae</taxon>
        <taxon>Baekduia</taxon>
    </lineage>
</organism>
<feature type="transmembrane region" description="Helical" evidence="6">
    <location>
        <begin position="20"/>
        <end position="44"/>
    </location>
</feature>
<reference evidence="7 8" key="1">
    <citation type="journal article" date="2018" name="J. Microbiol.">
        <title>Baekduia soli gen. nov., sp. nov., a novel bacterium isolated from the soil of Baekdu Mountain and proposal of a novel family name, Baekduiaceae fam. nov.</title>
        <authorList>
            <person name="An D.S."/>
            <person name="Siddiqi M.Z."/>
            <person name="Kim K.H."/>
            <person name="Yu H.S."/>
            <person name="Im W.T."/>
        </authorList>
    </citation>
    <scope>NUCLEOTIDE SEQUENCE [LARGE SCALE GENOMIC DNA]</scope>
    <source>
        <strain evidence="7 8">BR7-21</strain>
    </source>
</reference>
<evidence type="ECO:0000313" key="8">
    <source>
        <dbReference type="Proteomes" id="UP000321805"/>
    </source>
</evidence>
<dbReference type="NCBIfam" id="TIGR02532">
    <property type="entry name" value="IV_pilin_GFxxxE"/>
    <property type="match status" value="1"/>
</dbReference>
<dbReference type="Pfam" id="PF07963">
    <property type="entry name" value="N_methyl"/>
    <property type="match status" value="1"/>
</dbReference>
<dbReference type="KEGG" id="bsol:FSW04_18605"/>
<evidence type="ECO:0000256" key="2">
    <source>
        <dbReference type="ARBA" id="ARBA00022481"/>
    </source>
</evidence>
<evidence type="ECO:0000256" key="6">
    <source>
        <dbReference type="SAM" id="Phobius"/>
    </source>
</evidence>
<dbReference type="PANTHER" id="PTHR30093">
    <property type="entry name" value="GENERAL SECRETION PATHWAY PROTEIN G"/>
    <property type="match status" value="1"/>
</dbReference>
<dbReference type="EMBL" id="CP042430">
    <property type="protein sequence ID" value="QEC49383.1"/>
    <property type="molecule type" value="Genomic_DNA"/>
</dbReference>
<keyword evidence="5 6" id="KW-0472">Membrane</keyword>
<accession>A0A5B8U8E5</accession>
<evidence type="ECO:0000313" key="7">
    <source>
        <dbReference type="EMBL" id="QEC49383.1"/>
    </source>
</evidence>
<dbReference type="RefSeq" id="WP_146921745.1">
    <property type="nucleotide sequence ID" value="NZ_CP042430.1"/>
</dbReference>
<comment type="subcellular location">
    <subcellularLocation>
        <location evidence="1">Membrane</location>
        <topology evidence="1">Single-pass membrane protein</topology>
    </subcellularLocation>
</comment>